<protein>
    <recommendedName>
        <fullName evidence="7">Major facilitator superfamily (MFS) profile domain-containing protein</fullName>
    </recommendedName>
</protein>
<feature type="domain" description="Major facilitator superfamily (MFS) profile" evidence="7">
    <location>
        <begin position="1"/>
        <end position="83"/>
    </location>
</feature>
<keyword evidence="6" id="KW-0732">Signal</keyword>
<evidence type="ECO:0000313" key="8">
    <source>
        <dbReference type="EMBL" id="MDI3390708.1"/>
    </source>
</evidence>
<dbReference type="SUPFAM" id="SSF103473">
    <property type="entry name" value="MFS general substrate transporter"/>
    <property type="match status" value="1"/>
</dbReference>
<dbReference type="InterPro" id="IPR020846">
    <property type="entry name" value="MFS_dom"/>
</dbReference>
<dbReference type="Gene3D" id="1.20.1250.20">
    <property type="entry name" value="MFS general substrate transporter like domains"/>
    <property type="match status" value="1"/>
</dbReference>
<name>A0ABT6S1Z0_9ACTN</name>
<dbReference type="PROSITE" id="PS50850">
    <property type="entry name" value="MFS"/>
    <property type="match status" value="1"/>
</dbReference>
<organism evidence="8 9">
    <name type="scientific">Streptomyces solicavernae</name>
    <dbReference type="NCBI Taxonomy" id="3043614"/>
    <lineage>
        <taxon>Bacteria</taxon>
        <taxon>Bacillati</taxon>
        <taxon>Actinomycetota</taxon>
        <taxon>Actinomycetes</taxon>
        <taxon>Kitasatosporales</taxon>
        <taxon>Streptomycetaceae</taxon>
        <taxon>Streptomyces</taxon>
    </lineage>
</organism>
<keyword evidence="3 5" id="KW-1133">Transmembrane helix</keyword>
<keyword evidence="9" id="KW-1185">Reference proteome</keyword>
<feature type="signal peptide" evidence="6">
    <location>
        <begin position="1"/>
        <end position="21"/>
    </location>
</feature>
<accession>A0ABT6S1Z0</accession>
<keyword evidence="4 5" id="KW-0472">Membrane</keyword>
<dbReference type="EMBL" id="JASCIR010000064">
    <property type="protein sequence ID" value="MDI3390708.1"/>
    <property type="molecule type" value="Genomic_DNA"/>
</dbReference>
<evidence type="ECO:0000256" key="3">
    <source>
        <dbReference type="ARBA" id="ARBA00022989"/>
    </source>
</evidence>
<evidence type="ECO:0000256" key="6">
    <source>
        <dbReference type="SAM" id="SignalP"/>
    </source>
</evidence>
<comment type="subcellular location">
    <subcellularLocation>
        <location evidence="1">Cell membrane</location>
        <topology evidence="1">Multi-pass membrane protein</topology>
    </subcellularLocation>
</comment>
<feature type="chain" id="PRO_5045918407" description="Major facilitator superfamily (MFS) profile domain-containing protein" evidence="6">
    <location>
        <begin position="22"/>
        <end position="83"/>
    </location>
</feature>
<reference evidence="8 9" key="1">
    <citation type="submission" date="2023-05" db="EMBL/GenBank/DDBJ databases">
        <title>Draft genome sequence of Streptomyces sp. B-S-A8 isolated from a cave soil in Thailand.</title>
        <authorList>
            <person name="Chamroensaksri N."/>
            <person name="Muangham S."/>
        </authorList>
    </citation>
    <scope>NUCLEOTIDE SEQUENCE [LARGE SCALE GENOMIC DNA]</scope>
    <source>
        <strain evidence="8 9">B-S-A8</strain>
    </source>
</reference>
<evidence type="ECO:0000256" key="1">
    <source>
        <dbReference type="ARBA" id="ARBA00004651"/>
    </source>
</evidence>
<evidence type="ECO:0000256" key="4">
    <source>
        <dbReference type="ARBA" id="ARBA00023136"/>
    </source>
</evidence>
<dbReference type="InterPro" id="IPR036259">
    <property type="entry name" value="MFS_trans_sf"/>
</dbReference>
<evidence type="ECO:0000256" key="2">
    <source>
        <dbReference type="ARBA" id="ARBA00022692"/>
    </source>
</evidence>
<comment type="caution">
    <text evidence="8">The sequence shown here is derived from an EMBL/GenBank/DDBJ whole genome shotgun (WGS) entry which is preliminary data.</text>
</comment>
<evidence type="ECO:0000313" key="9">
    <source>
        <dbReference type="Proteomes" id="UP001224661"/>
    </source>
</evidence>
<sequence>MPGRRASSALAALTAALAASAPLLLLATTAAIFTSTGANAVLALYAAQSAPEPQRPAAIGLFVLCFQMGSALGPALAALLVLT</sequence>
<feature type="transmembrane region" description="Helical" evidence="5">
    <location>
        <begin position="59"/>
        <end position="82"/>
    </location>
</feature>
<dbReference type="RefSeq" id="WP_282517193.1">
    <property type="nucleotide sequence ID" value="NZ_JASCIR010000064.1"/>
</dbReference>
<evidence type="ECO:0000256" key="5">
    <source>
        <dbReference type="SAM" id="Phobius"/>
    </source>
</evidence>
<keyword evidence="2 5" id="KW-0812">Transmembrane</keyword>
<evidence type="ECO:0000259" key="7">
    <source>
        <dbReference type="PROSITE" id="PS50850"/>
    </source>
</evidence>
<proteinExistence type="predicted"/>
<gene>
    <name evidence="8" type="ORF">QIS99_31605</name>
</gene>
<dbReference type="Proteomes" id="UP001224661">
    <property type="component" value="Unassembled WGS sequence"/>
</dbReference>